<proteinExistence type="predicted"/>
<dbReference type="Proteomes" id="UP000675920">
    <property type="component" value="Unplaced"/>
</dbReference>
<dbReference type="Gene3D" id="3.40.50.300">
    <property type="entry name" value="P-loop containing nucleotide triphosphate hydrolases"/>
    <property type="match status" value="1"/>
</dbReference>
<dbReference type="PANTHER" id="PTHR36153">
    <property type="entry name" value="INNER MEMBRANE PROTEIN-RELATED"/>
    <property type="match status" value="1"/>
</dbReference>
<keyword evidence="1" id="KW-0812">Transmembrane</keyword>
<reference evidence="6" key="4">
    <citation type="submission" date="2025-08" db="UniProtKB">
        <authorList>
            <consortium name="RefSeq"/>
        </authorList>
    </citation>
    <scope>IDENTIFICATION</scope>
</reference>
<dbReference type="Pfam" id="PF14331">
    <property type="entry name" value="IcmF-related_N"/>
    <property type="match status" value="1"/>
</dbReference>
<dbReference type="InterPro" id="IPR017731">
    <property type="entry name" value="TssM1-like"/>
</dbReference>
<reference evidence="6" key="2">
    <citation type="journal article" date="2007" name="Microbiology">
        <title>In vivo expression technology identifies a type VI secretion system locus in Burkholderia pseudomallei that is induced upon invasion of macrophages.</title>
        <authorList>
            <person name="Shalom G."/>
            <person name="Shaw J.G."/>
            <person name="Thomas M.S."/>
        </authorList>
    </citation>
    <scope>NUCLEOTIDE SEQUENCE</scope>
</reference>
<keyword evidence="1" id="KW-1133">Transmembrane helix</keyword>
<dbReference type="Pfam" id="PF06744">
    <property type="entry name" value="IcmF_C"/>
    <property type="match status" value="1"/>
</dbReference>
<dbReference type="Pfam" id="PF06761">
    <property type="entry name" value="IcmF-related"/>
    <property type="match status" value="1"/>
</dbReference>
<dbReference type="SUPFAM" id="SSF52540">
    <property type="entry name" value="P-loop containing nucleoside triphosphate hydrolases"/>
    <property type="match status" value="1"/>
</dbReference>
<protein>
    <submittedName>
        <fullName evidence="6">Type VI secretion system membrane subunit TssM</fullName>
    </submittedName>
</protein>
<dbReference type="CDD" id="cd00882">
    <property type="entry name" value="Ras_like_GTPase"/>
    <property type="match status" value="1"/>
</dbReference>
<sequence length="1168" mass="126086">MKNFLRLLLSPVALTGIGLLALAALVWWGFPLIAFGDAHPFESMWVRLAIVLLVTAGYAGWIAWRITRRKRANAKLVQGLVAGPSAIDREQQVLDARFREALDLLRTLPGREGKGGGNLYELPWYVFVGAPGSGKTTALLNAGLTFPLADKMGRAEVKGTGGTRNCDWWFTEDAVLIDTAGRYATQESDAAVDGAAWDSFLALLRRARPRQPINGVLLTVSVADLLQLDEARCKEQAARLRARLQELHARLGVRAPVYVCVTKADLIAGFDESFTQLGKEAREQVWGFSFDLKAGDALAGFDAEYAALEDRLRRQLLRRIEGQLDTAARAAVFAFPQQFALLRSPLSGFLRAVFAEGGGLEEAALLRGVYFTSGTQEGTPIDRVMGALSRGLGVGVSQAAFAPGKGKSYFLHRLLRDVVFAERDLVGANATVEARRRMLRRASFAAVGIASALVVAGWIASWLNNRAYIAEVEARLPAVRQAVDALPPASSGDAAPMADVLAAVRSAAWPQGYAVEEPPFLHGLGLYQGGKLDAGARIGYRHLLDHGLMPRIARRLEERLRAADRNNLELAYEALKSYLMLYTPEHFDPATLKAFIELDWELNLGATLTPEQRVSLSQDLDAAFAEGAPIPAVKMDETLVASVREMLAAYPLEYRIFSRLKRQRLGADLPEFSVTAAAGPGAASVFERASGKPLTAGIPGLFTRDGYHKAFKSSLDKVAGQLAAEEPWVMGRPGGGVAATALAGKEMAERVRKLFLDEYIKVWDAYLADVRLVRLGGLDRSLQVARAVAAPDSPLAAWVRAVGRETTLVPPKSAVADAASVAAGKVAAARNEMAALMGDTSAAPGLRGGPPEQVVDDHFAAIRRLSEGNPPPLDGILKQFNEVFVQLSAVDAAQKSKSPPPPGGGAERIKAEAGLQPEPIRSMLANLADAGASQSRVAERQTLSDELRPITDFCQRAIAGRYPFAAGAKSDAMPEDFAQLFGAGGLLDDFWQRRLAAIVDTGANPWGYKPLSDGTRPPTPAALADFQRATRIRDVFFRGGGKTPGFRVDIRALDLDGLPMISLDIDGQVAKFTGAGGQPATVQWPPQRLASQIRLATSDAGPAQVFDGPWALFRLFDRYEIQQGNQPERFVVVVTEGGHKAKLEVVASSVFNPFRLREMQQFRCPSAL</sequence>
<feature type="transmembrane region" description="Helical" evidence="1">
    <location>
        <begin position="444"/>
        <end position="463"/>
    </location>
</feature>
<reference evidence="6" key="3">
    <citation type="journal article" date="2008" name="Curr. Opin. Microbiol.">
        <title>Type VI secretion: a beginner's guide.</title>
        <authorList>
            <person name="Bingle L.E."/>
            <person name="Bailey C.M."/>
            <person name="Pallen M.J."/>
        </authorList>
    </citation>
    <scope>NUCLEOTIDE SEQUENCE</scope>
</reference>
<name>A0A8B6X8A6_9BURK</name>
<feature type="domain" description="Type VI secretion system IcmF C-terminal" evidence="2">
    <location>
        <begin position="1060"/>
        <end position="1148"/>
    </location>
</feature>
<dbReference type="PANTHER" id="PTHR36153:SF1">
    <property type="entry name" value="TYPE VI SECRETION SYSTEM COMPONENT TSSM1"/>
    <property type="match status" value="1"/>
</dbReference>
<evidence type="ECO:0000313" key="6">
    <source>
        <dbReference type="RefSeq" id="WP_034410563.1"/>
    </source>
</evidence>
<keyword evidence="5" id="KW-1185">Reference proteome</keyword>
<keyword evidence="1" id="KW-0472">Membrane</keyword>
<gene>
    <name evidence="6" type="primary">tssM</name>
</gene>
<evidence type="ECO:0000313" key="5">
    <source>
        <dbReference type="Proteomes" id="UP000675920"/>
    </source>
</evidence>
<evidence type="ECO:0000259" key="4">
    <source>
        <dbReference type="Pfam" id="PF14331"/>
    </source>
</evidence>
<dbReference type="InterPro" id="IPR027417">
    <property type="entry name" value="P-loop_NTPase"/>
</dbReference>
<dbReference type="AlphaFoldDB" id="A0A8B6X8A6"/>
<feature type="transmembrane region" description="Helical" evidence="1">
    <location>
        <begin position="7"/>
        <end position="30"/>
    </location>
</feature>
<dbReference type="RefSeq" id="WP_034410563.1">
    <property type="nucleotide sequence ID" value="NZ_AXWS01000007.1"/>
</dbReference>
<reference evidence="6" key="1">
    <citation type="journal article" date="2006" name="Science">
        <title>A virulence locus of Pseudomonas aeruginosa encodes a protein secretion apparatus.</title>
        <authorList>
            <person name="Mougous J.D."/>
            <person name="Cuff M.E."/>
            <person name="Raunser S."/>
            <person name="Shen A."/>
            <person name="Zhou M."/>
            <person name="Gifford C.A."/>
            <person name="Goodman A.L."/>
            <person name="Joachimiak G."/>
            <person name="Ordonez C.L."/>
            <person name="Lory S."/>
            <person name="Walz T."/>
            <person name="Joachimiak A."/>
            <person name="Mekalanos J.J."/>
        </authorList>
    </citation>
    <scope>NUCLEOTIDE SEQUENCE</scope>
</reference>
<dbReference type="NCBIfam" id="TIGR03348">
    <property type="entry name" value="VI_IcmF"/>
    <property type="match status" value="1"/>
</dbReference>
<dbReference type="OrthoDB" id="9758229at2"/>
<accession>A0A8B6X8A6</accession>
<dbReference type="InterPro" id="IPR025743">
    <property type="entry name" value="TssM1_N"/>
</dbReference>
<evidence type="ECO:0000259" key="2">
    <source>
        <dbReference type="Pfam" id="PF06744"/>
    </source>
</evidence>
<dbReference type="InterPro" id="IPR009612">
    <property type="entry name" value="IcmF-rel"/>
</dbReference>
<organism evidence="5 6">
    <name type="scientific">Derxia gummosa DSM 723</name>
    <dbReference type="NCBI Taxonomy" id="1121388"/>
    <lineage>
        <taxon>Bacteria</taxon>
        <taxon>Pseudomonadati</taxon>
        <taxon>Pseudomonadota</taxon>
        <taxon>Betaproteobacteria</taxon>
        <taxon>Burkholderiales</taxon>
        <taxon>Alcaligenaceae</taxon>
        <taxon>Derxia</taxon>
    </lineage>
</organism>
<evidence type="ECO:0000259" key="3">
    <source>
        <dbReference type="Pfam" id="PF06761"/>
    </source>
</evidence>
<feature type="domain" description="Type VI secretion system component TssM1 N-terminal" evidence="4">
    <location>
        <begin position="192"/>
        <end position="446"/>
    </location>
</feature>
<feature type="transmembrane region" description="Helical" evidence="1">
    <location>
        <begin position="45"/>
        <end position="64"/>
    </location>
</feature>
<dbReference type="InterPro" id="IPR053156">
    <property type="entry name" value="T6SS_TssM-like"/>
</dbReference>
<evidence type="ECO:0000256" key="1">
    <source>
        <dbReference type="SAM" id="Phobius"/>
    </source>
</evidence>
<feature type="domain" description="IcmF-related" evidence="3">
    <location>
        <begin position="500"/>
        <end position="807"/>
    </location>
</feature>
<dbReference type="InterPro" id="IPR010623">
    <property type="entry name" value="IcmF_C"/>
</dbReference>